<dbReference type="PANTHER" id="PTHR43877">
    <property type="entry name" value="AMINOALKYLPHOSPHONATE N-ACETYLTRANSFERASE-RELATED-RELATED"/>
    <property type="match status" value="1"/>
</dbReference>
<dbReference type="GO" id="GO:0016747">
    <property type="term" value="F:acyltransferase activity, transferring groups other than amino-acyl groups"/>
    <property type="evidence" value="ECO:0007669"/>
    <property type="project" value="InterPro"/>
</dbReference>
<gene>
    <name evidence="4" type="ORF">P7H43_03810</name>
</gene>
<evidence type="ECO:0000256" key="1">
    <source>
        <dbReference type="ARBA" id="ARBA00022679"/>
    </source>
</evidence>
<protein>
    <submittedName>
        <fullName evidence="4">Aminoglycoside 6'-N-acetyltransferase</fullName>
    </submittedName>
</protein>
<proteinExistence type="predicted"/>
<dbReference type="NCBIfam" id="NF000165">
    <property type="entry name" value="AAC_6p_Entco"/>
    <property type="match status" value="1"/>
</dbReference>
<sequence>MIVTEFDREDPALKVQLADLLEQTWPEAYGGQGAKEVDQLLQKDRIAIVALADDELIGFVGAIPQYDKTGWELHPLVVRDSHRRQRIGARLMTFVEDEIASRGGLVVYLGADDDHQQTSLSQLDGFQDPLQALKEIKNLNHHPFEFYEKQGYQVVGMIPDASGWQKPDILMAKRVAEYPDELKQPEK</sequence>
<comment type="caution">
    <text evidence="4">The sequence shown here is derived from an EMBL/GenBank/DDBJ whole genome shotgun (WGS) entry which is preliminary data.</text>
</comment>
<evidence type="ECO:0000256" key="2">
    <source>
        <dbReference type="ARBA" id="ARBA00023315"/>
    </source>
</evidence>
<dbReference type="RefSeq" id="WP_010752789.1">
    <property type="nucleotide sequence ID" value="NZ_CABJBY010000011.1"/>
</dbReference>
<dbReference type="InterPro" id="IPR050832">
    <property type="entry name" value="Bact_Acetyltransf"/>
</dbReference>
<feature type="domain" description="N-acetyltransferase" evidence="3">
    <location>
        <begin position="4"/>
        <end position="176"/>
    </location>
</feature>
<dbReference type="InterPro" id="IPR016181">
    <property type="entry name" value="Acyl_CoA_acyltransferase"/>
</dbReference>
<dbReference type="InterPro" id="IPR000182">
    <property type="entry name" value="GNAT_dom"/>
</dbReference>
<dbReference type="PROSITE" id="PS51186">
    <property type="entry name" value="GNAT"/>
    <property type="match status" value="1"/>
</dbReference>
<evidence type="ECO:0000313" key="5">
    <source>
        <dbReference type="Proteomes" id="UP001256711"/>
    </source>
</evidence>
<reference evidence="4" key="1">
    <citation type="submission" date="2023-03" db="EMBL/GenBank/DDBJ databases">
        <authorList>
            <person name="Shen W."/>
            <person name="Cai J."/>
        </authorList>
    </citation>
    <scope>NUCLEOTIDE SEQUENCE</scope>
    <source>
        <strain evidence="4">B226-2</strain>
    </source>
</reference>
<evidence type="ECO:0000259" key="3">
    <source>
        <dbReference type="PROSITE" id="PS51186"/>
    </source>
</evidence>
<dbReference type="Pfam" id="PF00583">
    <property type="entry name" value="Acetyltransf_1"/>
    <property type="match status" value="1"/>
</dbReference>
<keyword evidence="1" id="KW-0808">Transferase</keyword>
<dbReference type="EMBL" id="JARQBJ010000002">
    <property type="protein sequence ID" value="MDT2809598.1"/>
    <property type="molecule type" value="Genomic_DNA"/>
</dbReference>
<name>A0AAW8TTH9_9ENTE</name>
<accession>A0AAW8TTH9</accession>
<dbReference type="CDD" id="cd04301">
    <property type="entry name" value="NAT_SF"/>
    <property type="match status" value="1"/>
</dbReference>
<dbReference type="AlphaFoldDB" id="A0AAW8TTH9"/>
<dbReference type="Proteomes" id="UP001256711">
    <property type="component" value="Unassembled WGS sequence"/>
</dbReference>
<dbReference type="Gene3D" id="3.40.630.30">
    <property type="match status" value="1"/>
</dbReference>
<dbReference type="GeneID" id="78364211"/>
<evidence type="ECO:0000313" key="4">
    <source>
        <dbReference type="EMBL" id="MDT2809598.1"/>
    </source>
</evidence>
<keyword evidence="2" id="KW-0012">Acyltransferase</keyword>
<organism evidence="4 5">
    <name type="scientific">Enterococcus asini</name>
    <dbReference type="NCBI Taxonomy" id="57732"/>
    <lineage>
        <taxon>Bacteria</taxon>
        <taxon>Bacillati</taxon>
        <taxon>Bacillota</taxon>
        <taxon>Bacilli</taxon>
        <taxon>Lactobacillales</taxon>
        <taxon>Enterococcaceae</taxon>
        <taxon>Enterococcus</taxon>
    </lineage>
</organism>
<dbReference type="SUPFAM" id="SSF55729">
    <property type="entry name" value="Acyl-CoA N-acyltransferases (Nat)"/>
    <property type="match status" value="1"/>
</dbReference>